<dbReference type="EMBL" id="CP053586">
    <property type="protein sequence ID" value="WNZ25134.1"/>
    <property type="molecule type" value="Genomic_DNA"/>
</dbReference>
<accession>A0AA96WHC5</accession>
<dbReference type="InterPro" id="IPR025587">
    <property type="entry name" value="DUF4351"/>
</dbReference>
<gene>
    <name evidence="2" type="ORF">HJG54_21300</name>
</gene>
<feature type="domain" description="DUF4351" evidence="1">
    <location>
        <begin position="217"/>
        <end position="275"/>
    </location>
</feature>
<reference evidence="2" key="1">
    <citation type="submission" date="2020-05" db="EMBL/GenBank/DDBJ databases">
        <authorList>
            <person name="Zhu T."/>
            <person name="Keshari N."/>
            <person name="Lu X."/>
        </authorList>
    </citation>
    <scope>NUCLEOTIDE SEQUENCE</scope>
    <source>
        <strain evidence="2">NK1-12</strain>
    </source>
</reference>
<dbReference type="AlphaFoldDB" id="A0AA96WHC5"/>
<dbReference type="PANTHER" id="PTHR34613">
    <property type="entry name" value="SLL0800 PROTEIN"/>
    <property type="match status" value="1"/>
</dbReference>
<dbReference type="PANTHER" id="PTHR34613:SF1">
    <property type="entry name" value="SLL6017 PROTEIN"/>
    <property type="match status" value="1"/>
</dbReference>
<name>A0AA96WHC5_9CYAN</name>
<evidence type="ECO:0000313" key="2">
    <source>
        <dbReference type="EMBL" id="WNZ25134.1"/>
    </source>
</evidence>
<dbReference type="RefSeq" id="WP_316431263.1">
    <property type="nucleotide sequence ID" value="NZ_CP053586.1"/>
</dbReference>
<evidence type="ECO:0000259" key="1">
    <source>
        <dbReference type="Pfam" id="PF14261"/>
    </source>
</evidence>
<protein>
    <submittedName>
        <fullName evidence="2">Rpn family recombination-promoting nuclease/putative transposase</fullName>
    </submittedName>
</protein>
<proteinExistence type="predicted"/>
<organism evidence="2">
    <name type="scientific">Leptolyngbya sp. NK1-12</name>
    <dbReference type="NCBI Taxonomy" id="2547451"/>
    <lineage>
        <taxon>Bacteria</taxon>
        <taxon>Bacillati</taxon>
        <taxon>Cyanobacteriota</taxon>
        <taxon>Cyanophyceae</taxon>
        <taxon>Leptolyngbyales</taxon>
        <taxon>Leptolyngbyaceae</taxon>
        <taxon>Leptolyngbya group</taxon>
        <taxon>Leptolyngbya</taxon>
    </lineage>
</organism>
<sequence length="281" mass="32322">MPFDNVCKTLAEQYPVNFVRWLLGAEAGISDPVQVLKTELSLEPIRADAVTFLRLSSRILHLEFQTTPESEPPLPFRMLDYWVRLYRQHRCAITQIVLFLKPTESEALQVERFEAENTLHRYRVIRLWEQDPTPLLADPALLPLAVLARTDSPATLLQQVANQVSRIEDIGQQRNLSAYTQLLAGLRFEKETIQQVFRGTFMRESVIYQEIYQEGRQEGRQEGERSIILRVLTRRFGTVPPELQAQIQALSLPQLEALGEALLDFATLADLTTWLQTHQTI</sequence>
<dbReference type="Pfam" id="PF14261">
    <property type="entry name" value="DUF4351"/>
    <property type="match status" value="1"/>
</dbReference>